<accession>A0ABY4GM35</accession>
<keyword evidence="2" id="KW-1185">Reference proteome</keyword>
<dbReference type="Proteomes" id="UP000831537">
    <property type="component" value="Chromosome"/>
</dbReference>
<reference evidence="1 2" key="1">
    <citation type="submission" date="2022-04" db="EMBL/GenBank/DDBJ databases">
        <title>Gracilibacillus sp. isolated from saltern.</title>
        <authorList>
            <person name="Won M."/>
            <person name="Lee C.-M."/>
            <person name="Woen H.-Y."/>
            <person name="Kwon S.-W."/>
        </authorList>
    </citation>
    <scope>NUCLEOTIDE SEQUENCE [LARGE SCALE GENOMIC DNA]</scope>
    <source>
        <strain evidence="1 2">SSPM10-3</strain>
    </source>
</reference>
<gene>
    <name evidence="1" type="ORF">MUN87_21835</name>
</gene>
<dbReference type="EMBL" id="CP095071">
    <property type="protein sequence ID" value="UOQ85248.1"/>
    <property type="molecule type" value="Genomic_DNA"/>
</dbReference>
<dbReference type="RefSeq" id="WP_244743950.1">
    <property type="nucleotide sequence ID" value="NZ_CP095071.1"/>
</dbReference>
<protein>
    <submittedName>
        <fullName evidence="1">AAA family ATPase</fullName>
    </submittedName>
</protein>
<proteinExistence type="predicted"/>
<dbReference type="SUPFAM" id="SSF52540">
    <property type="entry name" value="P-loop containing nucleoside triphosphate hydrolases"/>
    <property type="match status" value="1"/>
</dbReference>
<evidence type="ECO:0000313" key="1">
    <source>
        <dbReference type="EMBL" id="UOQ85248.1"/>
    </source>
</evidence>
<name>A0ABY4GM35_9BACI</name>
<evidence type="ECO:0000313" key="2">
    <source>
        <dbReference type="Proteomes" id="UP000831537"/>
    </source>
</evidence>
<dbReference type="Gene3D" id="3.40.50.300">
    <property type="entry name" value="P-loop containing nucleotide triphosphate hydrolases"/>
    <property type="match status" value="1"/>
</dbReference>
<sequence>MELNVYLVGVLALEPSLKSIYPNLQPVRASNTDFNQFQFFLEILNTDDIPSEHQNVFKNKFALGKSIQIKSSEWTNIAQNNFFNEDKFAEFAANKLFIFKPYLEENNFGEKNIKVSNNTLKIIDKPGGIYNKAPGSLITVPIFTDYNQYNFEKRLLTSQAISNYEYLDRITTSCIVAGDYIYGEFSYFEKLNDGWHVTIDDEVKKSPIDFEAYQDHLVVEQHAIYIDDEFFFDVILNEGLNKRGMKVTLDKEIKTKVIVDDHESDLEQERFPEEEFLNKLFNNLKEKGLVFEKNQIINFHTALKTRRLVILSGPSGTGKTQLVDQYAKALGIQNKGLQQFKLIPVKPSWKDDTDLIGFLDNINNIYRPSESGLIDILIEAKNKPNNVYLVCFDEMNLAKVEHYFSQFLSVLELEGHERKISLYSKKLVGRVLNGEQYPHEIIILPNVLFVGTINNDETTESLSDKVLDRANFIEFSIPNNHINNWINLMQQDNQSVNSFKQDNKVVDNQDYNNWTKDKAELGLTSSEIQVLNDINRLLTKEDTSKGIGFRVLDHINSYMLNVPENLDFDRSVALDLQIAQKIVPKIRGTVDELKEILMNEEETLISILNESNFPITTGALNRKVRELNLYGYTY</sequence>
<dbReference type="InterPro" id="IPR027417">
    <property type="entry name" value="P-loop_NTPase"/>
</dbReference>
<organism evidence="1 2">
    <name type="scientific">Gracilibacillus salinarum</name>
    <dbReference type="NCBI Taxonomy" id="2932255"/>
    <lineage>
        <taxon>Bacteria</taxon>
        <taxon>Bacillati</taxon>
        <taxon>Bacillota</taxon>
        <taxon>Bacilli</taxon>
        <taxon>Bacillales</taxon>
        <taxon>Bacillaceae</taxon>
        <taxon>Gracilibacillus</taxon>
    </lineage>
</organism>